<dbReference type="OrthoDB" id="6784163at2759"/>
<protein>
    <submittedName>
        <fullName evidence="2">Uncharacterized protein</fullName>
    </submittedName>
</protein>
<sequence length="270" mass="30468">MVSICGKKFACTREKLLLSDIQAKKEAKDFERFLQELKEKREQSQQSNNVRVLSGTTVPNSTFKSRISSDVNQNQKAPSRDLLPAQSIEGKNQQFGLKLNAVKSFKGTILDERSDIILQPKDKRPSILSGTGTLNELKELSDLLHKSSYIPKQKKTRPSTIVKIKNAIEKAKNEKLTSTANKSQNTIEKVVTMVDTSTLTKKHFVKKKKKMLTDTDTILKSPAGIHLNSSKQSDSNKKKQTIRTKPVQKIDFGVQTSFTINVRRKKLIEK</sequence>
<keyword evidence="3" id="KW-1185">Reference proteome</keyword>
<name>A0A9N9MR60_9CUCU</name>
<evidence type="ECO:0000313" key="2">
    <source>
        <dbReference type="EMBL" id="CAG9768022.1"/>
    </source>
</evidence>
<reference evidence="2" key="1">
    <citation type="submission" date="2022-01" db="EMBL/GenBank/DDBJ databases">
        <authorList>
            <person name="King R."/>
        </authorList>
    </citation>
    <scope>NUCLEOTIDE SEQUENCE</scope>
</reference>
<feature type="compositionally biased region" description="Polar residues" evidence="1">
    <location>
        <begin position="61"/>
        <end position="77"/>
    </location>
</feature>
<dbReference type="Proteomes" id="UP001152799">
    <property type="component" value="Chromosome 4"/>
</dbReference>
<feature type="region of interest" description="Disordered" evidence="1">
    <location>
        <begin position="61"/>
        <end position="85"/>
    </location>
</feature>
<feature type="region of interest" description="Disordered" evidence="1">
    <location>
        <begin position="223"/>
        <end position="245"/>
    </location>
</feature>
<dbReference type="EMBL" id="OU892280">
    <property type="protein sequence ID" value="CAG9768022.1"/>
    <property type="molecule type" value="Genomic_DNA"/>
</dbReference>
<evidence type="ECO:0000256" key="1">
    <source>
        <dbReference type="SAM" id="MobiDB-lite"/>
    </source>
</evidence>
<organism evidence="2 3">
    <name type="scientific">Ceutorhynchus assimilis</name>
    <name type="common">cabbage seed weevil</name>
    <dbReference type="NCBI Taxonomy" id="467358"/>
    <lineage>
        <taxon>Eukaryota</taxon>
        <taxon>Metazoa</taxon>
        <taxon>Ecdysozoa</taxon>
        <taxon>Arthropoda</taxon>
        <taxon>Hexapoda</taxon>
        <taxon>Insecta</taxon>
        <taxon>Pterygota</taxon>
        <taxon>Neoptera</taxon>
        <taxon>Endopterygota</taxon>
        <taxon>Coleoptera</taxon>
        <taxon>Polyphaga</taxon>
        <taxon>Cucujiformia</taxon>
        <taxon>Curculionidae</taxon>
        <taxon>Ceutorhynchinae</taxon>
        <taxon>Ceutorhynchus</taxon>
    </lineage>
</organism>
<gene>
    <name evidence="2" type="ORF">CEUTPL_LOCUS8574</name>
</gene>
<proteinExistence type="predicted"/>
<evidence type="ECO:0000313" key="3">
    <source>
        <dbReference type="Proteomes" id="UP001152799"/>
    </source>
</evidence>
<accession>A0A9N9MR60</accession>
<dbReference type="AlphaFoldDB" id="A0A9N9MR60"/>